<proteinExistence type="predicted"/>
<reference evidence="1 2" key="1">
    <citation type="journal article" date="2021" name="Comput. Struct. Biotechnol. J.">
        <title>De novo genome assembly of the potent medicinal plant Rehmannia glutinosa using nanopore technology.</title>
        <authorList>
            <person name="Ma L."/>
            <person name="Dong C."/>
            <person name="Song C."/>
            <person name="Wang X."/>
            <person name="Zheng X."/>
            <person name="Niu Y."/>
            <person name="Chen S."/>
            <person name="Feng W."/>
        </authorList>
    </citation>
    <scope>NUCLEOTIDE SEQUENCE [LARGE SCALE GENOMIC DNA]</scope>
    <source>
        <strain evidence="1">DH-2019</strain>
    </source>
</reference>
<evidence type="ECO:0000313" key="2">
    <source>
        <dbReference type="Proteomes" id="UP001318860"/>
    </source>
</evidence>
<name>A0ABR0XR92_REHGL</name>
<dbReference type="EMBL" id="JABTTQ020000003">
    <property type="protein sequence ID" value="KAK6161733.1"/>
    <property type="molecule type" value="Genomic_DNA"/>
</dbReference>
<keyword evidence="2" id="KW-1185">Reference proteome</keyword>
<accession>A0ABR0XR92</accession>
<sequence length="654" mass="74608">MSKRNFFKYNTKETKQYIKYIQAARRSERTVLTQCFEKATNKTSKTRQRRMTKRLFSFAQKNEDSEDNEYDDIQEGKNMGGSCSFSLPNVTSDHVSRCSYPSAAEEMIRLGLKSKDDCMPYTPIADLRCSANNEHSQRKRKWENTCSSSLPAKLNKRDNSNTYQKHMGSSNQKINDYSLINESLRIFVITWKEACQRTATDEVTCIKFGMCDNIYECSPAFNHTDVDGKTFDSSADYTSVNVEPAKKDVAISAQGILMHKHGESIWFRKLSISAEDIVNKISGYFEDDIFNHRIPSQETKFLFLRKLCKCEYWLIEQYSIKEFESLGHGEYFMFLEKYMHMLPLSLQKGLMGDTRENVSLEAHLLRQLDVLLSQALHSLWENEIINLQHVSELLARQFPLVHFKLVKSDLMENLADTLRETRFKLTSNCILFSTPLLRLNCLGDSLAQNEKRMEETCEFDINTGAKEGIISAVTAEDAIAVFLKAPMMIDLKLWSHWDISFAPLGSIVEFLLNEVNTKELLCLVTKDGKNALMHGKPSCDQYMSEKNTPFNIGSKVSYGRGMLNKVVPVMSRFVLDCLSYLPIEFCSLAANVLISGLQSLIKDVPSAILTECKQIEQRLMLHEVGISLGIVERVNDYRSFCSAATTGLSVDHHA</sequence>
<protein>
    <submittedName>
        <fullName evidence="1">Uncharacterized protein</fullName>
    </submittedName>
</protein>
<dbReference type="Proteomes" id="UP001318860">
    <property type="component" value="Unassembled WGS sequence"/>
</dbReference>
<organism evidence="1 2">
    <name type="scientific">Rehmannia glutinosa</name>
    <name type="common">Chinese foxglove</name>
    <dbReference type="NCBI Taxonomy" id="99300"/>
    <lineage>
        <taxon>Eukaryota</taxon>
        <taxon>Viridiplantae</taxon>
        <taxon>Streptophyta</taxon>
        <taxon>Embryophyta</taxon>
        <taxon>Tracheophyta</taxon>
        <taxon>Spermatophyta</taxon>
        <taxon>Magnoliopsida</taxon>
        <taxon>eudicotyledons</taxon>
        <taxon>Gunneridae</taxon>
        <taxon>Pentapetalae</taxon>
        <taxon>asterids</taxon>
        <taxon>lamiids</taxon>
        <taxon>Lamiales</taxon>
        <taxon>Orobanchaceae</taxon>
        <taxon>Rehmannieae</taxon>
        <taxon>Rehmannia</taxon>
    </lineage>
</organism>
<evidence type="ECO:0000313" key="1">
    <source>
        <dbReference type="EMBL" id="KAK6161733.1"/>
    </source>
</evidence>
<gene>
    <name evidence="1" type="ORF">DH2020_005114</name>
</gene>
<comment type="caution">
    <text evidence="1">The sequence shown here is derived from an EMBL/GenBank/DDBJ whole genome shotgun (WGS) entry which is preliminary data.</text>
</comment>